<dbReference type="Proteomes" id="UP000006693">
    <property type="component" value="Chromosome 1"/>
</dbReference>
<name>A0A0H2WFV2_BURMA</name>
<proteinExistence type="predicted"/>
<sequence>MTGNGWFIAVRTNERSGKRAAAPRKRGGTGAGRRERTAGKPHCASNIDGRPRAMDGGRRFHDM</sequence>
<dbReference type="KEGG" id="bma:BMA2788"/>
<protein>
    <submittedName>
        <fullName evidence="2">Uncharacterized protein</fullName>
    </submittedName>
</protein>
<feature type="region of interest" description="Disordered" evidence="1">
    <location>
        <begin position="1"/>
        <end position="63"/>
    </location>
</feature>
<organism evidence="2 3">
    <name type="scientific">Burkholderia mallei (strain ATCC 23344)</name>
    <dbReference type="NCBI Taxonomy" id="243160"/>
    <lineage>
        <taxon>Bacteria</taxon>
        <taxon>Pseudomonadati</taxon>
        <taxon>Pseudomonadota</taxon>
        <taxon>Betaproteobacteria</taxon>
        <taxon>Burkholderiales</taxon>
        <taxon>Burkholderiaceae</taxon>
        <taxon>Burkholderia</taxon>
        <taxon>pseudomallei group</taxon>
    </lineage>
</organism>
<keyword evidence="3" id="KW-1185">Reference proteome</keyword>
<accession>A0A0H2WFV2</accession>
<feature type="compositionally biased region" description="Basic and acidic residues" evidence="1">
    <location>
        <begin position="49"/>
        <end position="63"/>
    </location>
</feature>
<evidence type="ECO:0000256" key="1">
    <source>
        <dbReference type="SAM" id="MobiDB-lite"/>
    </source>
</evidence>
<evidence type="ECO:0000313" key="3">
    <source>
        <dbReference type="Proteomes" id="UP000006693"/>
    </source>
</evidence>
<evidence type="ECO:0000313" key="2">
    <source>
        <dbReference type="EMBL" id="AAU47951.1"/>
    </source>
</evidence>
<gene>
    <name evidence="2" type="ordered locus">BMA2788</name>
</gene>
<dbReference type="AlphaFoldDB" id="A0A0H2WFV2"/>
<dbReference type="EMBL" id="CP000010">
    <property type="protein sequence ID" value="AAU47951.1"/>
    <property type="molecule type" value="Genomic_DNA"/>
</dbReference>
<dbReference type="HOGENOM" id="CLU_2877147_0_0_4"/>
<reference evidence="2 3" key="1">
    <citation type="journal article" date="2004" name="Proc. Natl. Acad. Sci. U.S.A.">
        <title>Structural flexibility in the Burkholderia mallei genome.</title>
        <authorList>
            <person name="Nierman W.C."/>
            <person name="DeShazer D."/>
            <person name="Kim H.S."/>
            <person name="Tettelin H."/>
            <person name="Nelson K.E."/>
            <person name="Feldblyum T."/>
            <person name="Ulrich R.L."/>
            <person name="Ronning C.M."/>
            <person name="Brinkac L.M."/>
            <person name="Daugherty S.C."/>
            <person name="Davidsen T.D."/>
            <person name="Deboy R.T."/>
            <person name="Dimitrov G."/>
            <person name="Dodson R.J."/>
            <person name="Durkin A.S."/>
            <person name="Gwinn M.L."/>
            <person name="Haft D.H."/>
            <person name="Khouri H."/>
            <person name="Kolonay J.F."/>
            <person name="Madupu R."/>
            <person name="Mohammoud Y."/>
            <person name="Nelson W.C."/>
            <person name="Radune D."/>
            <person name="Romero C.M."/>
            <person name="Sarria S."/>
            <person name="Selengut J."/>
            <person name="Shamblin C."/>
            <person name="Sullivan S.A."/>
            <person name="White O."/>
            <person name="Yu Y."/>
            <person name="Zafar N."/>
            <person name="Zhou L."/>
            <person name="Fraser C.M."/>
        </authorList>
    </citation>
    <scope>NUCLEOTIDE SEQUENCE [LARGE SCALE GENOMIC DNA]</scope>
    <source>
        <strain evidence="2 3">ATCC 23344</strain>
    </source>
</reference>